<keyword evidence="1" id="KW-1133">Transmembrane helix</keyword>
<dbReference type="EMBL" id="LN681225">
    <property type="protein sequence ID" value="CEK09974.1"/>
    <property type="molecule type" value="Genomic_DNA"/>
</dbReference>
<evidence type="ECO:0000256" key="1">
    <source>
        <dbReference type="SAM" id="Phobius"/>
    </source>
</evidence>
<feature type="transmembrane region" description="Helical" evidence="1">
    <location>
        <begin position="118"/>
        <end position="147"/>
    </location>
</feature>
<reference evidence="3" key="1">
    <citation type="submission" date="2014-09" db="EMBL/GenBank/DDBJ databases">
        <authorList>
            <person name="Gomez-Valero L."/>
        </authorList>
    </citation>
    <scope>NUCLEOTIDE SEQUENCE [LARGE SCALE GENOMIC DNA]</scope>
    <source>
        <strain evidence="3">ATCC35250</strain>
    </source>
</reference>
<keyword evidence="3" id="KW-1185">Reference proteome</keyword>
<dbReference type="Proteomes" id="UP000032803">
    <property type="component" value="Chromosome I"/>
</dbReference>
<feature type="transmembrane region" description="Helical" evidence="1">
    <location>
        <begin position="47"/>
        <end position="65"/>
    </location>
</feature>
<dbReference type="AlphaFoldDB" id="A0A0A8UT73"/>
<name>A0A0A8UT73_LEGHA</name>
<evidence type="ECO:0000313" key="2">
    <source>
        <dbReference type="EMBL" id="CEK09974.1"/>
    </source>
</evidence>
<dbReference type="OrthoDB" id="5653564at2"/>
<dbReference type="RefSeq" id="WP_045105418.1">
    <property type="nucleotide sequence ID" value="NZ_LN681225.1"/>
</dbReference>
<organism evidence="2 3">
    <name type="scientific">Legionella hackeliae</name>
    <dbReference type="NCBI Taxonomy" id="449"/>
    <lineage>
        <taxon>Bacteria</taxon>
        <taxon>Pseudomonadati</taxon>
        <taxon>Pseudomonadota</taxon>
        <taxon>Gammaproteobacteria</taxon>
        <taxon>Legionellales</taxon>
        <taxon>Legionellaceae</taxon>
        <taxon>Legionella</taxon>
    </lineage>
</organism>
<feature type="transmembrane region" description="Helical" evidence="1">
    <location>
        <begin position="77"/>
        <end position="98"/>
    </location>
</feature>
<gene>
    <name evidence="2" type="ORF">LHA_0899</name>
</gene>
<dbReference type="HOGENOM" id="CLU_1553366_0_0_6"/>
<dbReference type="KEGG" id="lha:LHA_0899"/>
<accession>A0A0A8UT73</accession>
<evidence type="ECO:0008006" key="4">
    <source>
        <dbReference type="Google" id="ProtNLM"/>
    </source>
</evidence>
<proteinExistence type="predicted"/>
<dbReference type="STRING" id="449.LHA_0899"/>
<sequence>MALEKNDVSLNPRFTGAIFFAIYSLLIVLFTKYTLVPLKDSALIPTWPSVILAIVIGILTGSLFGKSLARDGSWLRSFLIGILAASFILFCLSLAIFIHFYYTGSPLLDRLQYWQDHLVFYGVILATLFLTLGIWFIPLTGLISLYFNKRFWPGLLTASKKPLKKDNDLPHE</sequence>
<keyword evidence="1" id="KW-0812">Transmembrane</keyword>
<evidence type="ECO:0000313" key="3">
    <source>
        <dbReference type="Proteomes" id="UP000032803"/>
    </source>
</evidence>
<feature type="transmembrane region" description="Helical" evidence="1">
    <location>
        <begin position="12"/>
        <end position="35"/>
    </location>
</feature>
<protein>
    <recommendedName>
        <fullName evidence="4">Transmembrane protein</fullName>
    </recommendedName>
</protein>
<dbReference type="PATRIC" id="fig|449.7.peg.2984"/>
<keyword evidence="1" id="KW-0472">Membrane</keyword>